<dbReference type="RefSeq" id="WP_154531395.1">
    <property type="nucleotide sequence ID" value="NZ_JAQXTV010000083.1"/>
</dbReference>
<evidence type="ECO:0000256" key="4">
    <source>
        <dbReference type="ARBA" id="ARBA00022553"/>
    </source>
</evidence>
<evidence type="ECO:0000256" key="7">
    <source>
        <dbReference type="ARBA" id="ARBA00022741"/>
    </source>
</evidence>
<evidence type="ECO:0000259" key="14">
    <source>
        <dbReference type="PROSITE" id="PS50109"/>
    </source>
</evidence>
<dbReference type="InterPro" id="IPR005467">
    <property type="entry name" value="His_kinase_dom"/>
</dbReference>
<dbReference type="InterPro" id="IPR036890">
    <property type="entry name" value="HATPase_C_sf"/>
</dbReference>
<keyword evidence="7" id="KW-0547">Nucleotide-binding</keyword>
<sequence length="452" mass="49815">MMKNLLKMIFVMAMATGISLIVELFGVGSQSIVMMFLLGVLFTAVLTRSRGWAVSSAVLATLVFILLFTEPRYTLHVYNGADLILLGFFLVTAIVAGTITSRLQTQMELASSNEKTAQTMYKIALGFLSASGTNSVIKIGKDMLHNYVGIDGDIILGEKPIEGKTEYPIMSASGLQGKLVLNEQSEDQKVLVIQALCTQLGIALEREKLVKEREEIRMAMEKERQRSMLLRSIAHDLRSPLTALSGSGSLLSDNYDKLTDEERKDLACNVSEETVWLIDLVENILGMTRITEDHLVLKKQDEVIDDIVGEAIKHTERLFKENKLNVRLPDEILTAPMDGKLIAQVIINLLENAVCHTKRGTLVELSVYADNGRIAVSVSDNGDGVPDKIRSKLFEKFATQNEDIVDGRMGLGLGLAICKAIVEAHGGSIRYADNKPHGAVFTFMIPMEDSHE</sequence>
<accession>A0A7X2MYM5</accession>
<dbReference type="InterPro" id="IPR036097">
    <property type="entry name" value="HisK_dim/P_sf"/>
</dbReference>
<dbReference type="Gene3D" id="3.30.565.10">
    <property type="entry name" value="Histidine kinase-like ATPase, C-terminal domain"/>
    <property type="match status" value="1"/>
</dbReference>
<dbReference type="InterPro" id="IPR003594">
    <property type="entry name" value="HATPase_dom"/>
</dbReference>
<evidence type="ECO:0000256" key="3">
    <source>
        <dbReference type="ARBA" id="ARBA00012438"/>
    </source>
</evidence>
<dbReference type="PANTHER" id="PTHR45569">
    <property type="entry name" value="SENSOR PROTEIN KDPD"/>
    <property type="match status" value="1"/>
</dbReference>
<feature type="domain" description="Histidine kinase" evidence="14">
    <location>
        <begin position="232"/>
        <end position="449"/>
    </location>
</feature>
<dbReference type="Gene3D" id="1.20.120.620">
    <property type="entry name" value="Backbone structure of the membrane domain of e. Coli histidine kinase receptor kdpd"/>
    <property type="match status" value="1"/>
</dbReference>
<dbReference type="Pfam" id="PF13493">
    <property type="entry name" value="DUF4118"/>
    <property type="match status" value="1"/>
</dbReference>
<dbReference type="EMBL" id="VULX01000011">
    <property type="protein sequence ID" value="MSR91504.1"/>
    <property type="molecule type" value="Genomic_DNA"/>
</dbReference>
<gene>
    <name evidence="15" type="ORF">FYJ33_08795</name>
</gene>
<organism evidence="15 16">
    <name type="scientific">Inconstantimicrobium porci</name>
    <dbReference type="NCBI Taxonomy" id="2652291"/>
    <lineage>
        <taxon>Bacteria</taxon>
        <taxon>Bacillati</taxon>
        <taxon>Bacillota</taxon>
        <taxon>Clostridia</taxon>
        <taxon>Eubacteriales</taxon>
        <taxon>Clostridiaceae</taxon>
        <taxon>Inconstantimicrobium</taxon>
    </lineage>
</organism>
<dbReference type="GO" id="GO:0005886">
    <property type="term" value="C:plasma membrane"/>
    <property type="evidence" value="ECO:0007669"/>
    <property type="project" value="TreeGrafter"/>
</dbReference>
<evidence type="ECO:0000256" key="12">
    <source>
        <dbReference type="ARBA" id="ARBA00023136"/>
    </source>
</evidence>
<dbReference type="SUPFAM" id="SSF47384">
    <property type="entry name" value="Homodimeric domain of signal transducing histidine kinase"/>
    <property type="match status" value="1"/>
</dbReference>
<name>A0A7X2MYM5_9CLOT</name>
<keyword evidence="10 13" id="KW-1133">Transmembrane helix</keyword>
<feature type="transmembrane region" description="Helical" evidence="13">
    <location>
        <begin position="52"/>
        <end position="69"/>
    </location>
</feature>
<dbReference type="SMART" id="SM00388">
    <property type="entry name" value="HisKA"/>
    <property type="match status" value="1"/>
</dbReference>
<dbReference type="EC" id="2.7.13.3" evidence="3"/>
<keyword evidence="6 13" id="KW-0812">Transmembrane</keyword>
<dbReference type="CDD" id="cd00075">
    <property type="entry name" value="HATPase"/>
    <property type="match status" value="1"/>
</dbReference>
<evidence type="ECO:0000256" key="9">
    <source>
        <dbReference type="ARBA" id="ARBA00022840"/>
    </source>
</evidence>
<dbReference type="Pfam" id="PF02518">
    <property type="entry name" value="HATPase_c"/>
    <property type="match status" value="1"/>
</dbReference>
<keyword evidence="11" id="KW-0902">Two-component regulatory system</keyword>
<proteinExistence type="predicted"/>
<comment type="caution">
    <text evidence="15">The sequence shown here is derived from an EMBL/GenBank/DDBJ whole genome shotgun (WGS) entry which is preliminary data.</text>
</comment>
<evidence type="ECO:0000256" key="13">
    <source>
        <dbReference type="SAM" id="Phobius"/>
    </source>
</evidence>
<keyword evidence="9" id="KW-0067">ATP-binding</keyword>
<dbReference type="PANTHER" id="PTHR45569:SF1">
    <property type="entry name" value="SENSOR PROTEIN KDPD"/>
    <property type="match status" value="1"/>
</dbReference>
<evidence type="ECO:0000256" key="6">
    <source>
        <dbReference type="ARBA" id="ARBA00022692"/>
    </source>
</evidence>
<dbReference type="InterPro" id="IPR003661">
    <property type="entry name" value="HisK_dim/P_dom"/>
</dbReference>
<dbReference type="Pfam" id="PF00512">
    <property type="entry name" value="HisKA"/>
    <property type="match status" value="1"/>
</dbReference>
<evidence type="ECO:0000313" key="15">
    <source>
        <dbReference type="EMBL" id="MSR91504.1"/>
    </source>
</evidence>
<dbReference type="GO" id="GO:0005524">
    <property type="term" value="F:ATP binding"/>
    <property type="evidence" value="ECO:0007669"/>
    <property type="project" value="UniProtKB-KW"/>
</dbReference>
<dbReference type="InterPro" id="IPR038318">
    <property type="entry name" value="KdpD_sf"/>
</dbReference>
<dbReference type="PRINTS" id="PR00344">
    <property type="entry name" value="BCTRLSENSOR"/>
</dbReference>
<feature type="transmembrane region" description="Helical" evidence="13">
    <location>
        <begin position="81"/>
        <end position="99"/>
    </location>
</feature>
<keyword evidence="16" id="KW-1185">Reference proteome</keyword>
<evidence type="ECO:0000256" key="10">
    <source>
        <dbReference type="ARBA" id="ARBA00022989"/>
    </source>
</evidence>
<protein>
    <recommendedName>
        <fullName evidence="3">histidine kinase</fullName>
        <ecNumber evidence="3">2.7.13.3</ecNumber>
    </recommendedName>
</protein>
<evidence type="ECO:0000256" key="11">
    <source>
        <dbReference type="ARBA" id="ARBA00023012"/>
    </source>
</evidence>
<dbReference type="InterPro" id="IPR052023">
    <property type="entry name" value="Histidine_kinase_KdpD"/>
</dbReference>
<dbReference type="InterPro" id="IPR025201">
    <property type="entry name" value="KdpD_TM"/>
</dbReference>
<dbReference type="PROSITE" id="PS50109">
    <property type="entry name" value="HIS_KIN"/>
    <property type="match status" value="1"/>
</dbReference>
<evidence type="ECO:0000256" key="5">
    <source>
        <dbReference type="ARBA" id="ARBA00022679"/>
    </source>
</evidence>
<keyword evidence="5" id="KW-0808">Transferase</keyword>
<evidence type="ECO:0000256" key="2">
    <source>
        <dbReference type="ARBA" id="ARBA00004141"/>
    </source>
</evidence>
<dbReference type="Gene3D" id="1.10.287.130">
    <property type="match status" value="1"/>
</dbReference>
<dbReference type="GO" id="GO:0000155">
    <property type="term" value="F:phosphorelay sensor kinase activity"/>
    <property type="evidence" value="ECO:0007669"/>
    <property type="project" value="InterPro"/>
</dbReference>
<comment type="catalytic activity">
    <reaction evidence="1">
        <text>ATP + protein L-histidine = ADP + protein N-phospho-L-histidine.</text>
        <dbReference type="EC" id="2.7.13.3"/>
    </reaction>
</comment>
<dbReference type="SUPFAM" id="SSF55874">
    <property type="entry name" value="ATPase domain of HSP90 chaperone/DNA topoisomerase II/histidine kinase"/>
    <property type="match status" value="1"/>
</dbReference>
<evidence type="ECO:0000313" key="16">
    <source>
        <dbReference type="Proteomes" id="UP000460287"/>
    </source>
</evidence>
<keyword evidence="8" id="KW-0418">Kinase</keyword>
<dbReference type="SMART" id="SM00387">
    <property type="entry name" value="HATPase_c"/>
    <property type="match status" value="1"/>
</dbReference>
<keyword evidence="4" id="KW-0597">Phosphoprotein</keyword>
<dbReference type="AlphaFoldDB" id="A0A7X2MYM5"/>
<keyword evidence="12 13" id="KW-0472">Membrane</keyword>
<evidence type="ECO:0000256" key="8">
    <source>
        <dbReference type="ARBA" id="ARBA00022777"/>
    </source>
</evidence>
<feature type="transmembrane region" description="Helical" evidence="13">
    <location>
        <begin position="20"/>
        <end position="46"/>
    </location>
</feature>
<evidence type="ECO:0000256" key="1">
    <source>
        <dbReference type="ARBA" id="ARBA00000085"/>
    </source>
</evidence>
<dbReference type="CDD" id="cd00082">
    <property type="entry name" value="HisKA"/>
    <property type="match status" value="1"/>
</dbReference>
<dbReference type="Proteomes" id="UP000460287">
    <property type="component" value="Unassembled WGS sequence"/>
</dbReference>
<comment type="subcellular location">
    <subcellularLocation>
        <location evidence="2">Membrane</location>
        <topology evidence="2">Multi-pass membrane protein</topology>
    </subcellularLocation>
</comment>
<reference evidence="15 16" key="1">
    <citation type="submission" date="2019-08" db="EMBL/GenBank/DDBJ databases">
        <title>In-depth cultivation of the pig gut microbiome towards novel bacterial diversity and tailored functional studies.</title>
        <authorList>
            <person name="Wylensek D."/>
            <person name="Hitch T.C.A."/>
            <person name="Clavel T."/>
        </authorList>
    </citation>
    <scope>NUCLEOTIDE SEQUENCE [LARGE SCALE GENOMIC DNA]</scope>
    <source>
        <strain evidence="15 16">WCA-383-APC-5B</strain>
    </source>
</reference>
<dbReference type="InterPro" id="IPR004358">
    <property type="entry name" value="Sig_transdc_His_kin-like_C"/>
</dbReference>